<feature type="non-terminal residue" evidence="1">
    <location>
        <position position="1"/>
    </location>
</feature>
<protein>
    <submittedName>
        <fullName evidence="1">41633_t:CDS:1</fullName>
    </submittedName>
</protein>
<keyword evidence="2" id="KW-1185">Reference proteome</keyword>
<dbReference type="EMBL" id="CAJVQB010141465">
    <property type="protein sequence ID" value="CAG8854700.1"/>
    <property type="molecule type" value="Genomic_DNA"/>
</dbReference>
<gene>
    <name evidence="1" type="ORF">GMARGA_LOCUS43521</name>
</gene>
<accession>A0ABN7XJF2</accession>
<name>A0ABN7XJF2_GIGMA</name>
<sequence length="110" mass="12713">NDIWDKAPDNTNIAEACHSNANQDSKFLSLENAILIAKRYDTQNFIICNTQKIYGIRKTGVMAHEKQAIHRSVKQNHLLNQSKQKKLKKIENFQDLTDALAEFDLEKEEK</sequence>
<dbReference type="Proteomes" id="UP000789901">
    <property type="component" value="Unassembled WGS sequence"/>
</dbReference>
<evidence type="ECO:0000313" key="2">
    <source>
        <dbReference type="Proteomes" id="UP000789901"/>
    </source>
</evidence>
<proteinExistence type="predicted"/>
<feature type="non-terminal residue" evidence="1">
    <location>
        <position position="110"/>
    </location>
</feature>
<evidence type="ECO:0000313" key="1">
    <source>
        <dbReference type="EMBL" id="CAG8854700.1"/>
    </source>
</evidence>
<reference evidence="1 2" key="1">
    <citation type="submission" date="2021-06" db="EMBL/GenBank/DDBJ databases">
        <authorList>
            <person name="Kallberg Y."/>
            <person name="Tangrot J."/>
            <person name="Rosling A."/>
        </authorList>
    </citation>
    <scope>NUCLEOTIDE SEQUENCE [LARGE SCALE GENOMIC DNA]</scope>
    <source>
        <strain evidence="1 2">120-4 pot B 10/14</strain>
    </source>
</reference>
<organism evidence="1 2">
    <name type="scientific">Gigaspora margarita</name>
    <dbReference type="NCBI Taxonomy" id="4874"/>
    <lineage>
        <taxon>Eukaryota</taxon>
        <taxon>Fungi</taxon>
        <taxon>Fungi incertae sedis</taxon>
        <taxon>Mucoromycota</taxon>
        <taxon>Glomeromycotina</taxon>
        <taxon>Glomeromycetes</taxon>
        <taxon>Diversisporales</taxon>
        <taxon>Gigasporaceae</taxon>
        <taxon>Gigaspora</taxon>
    </lineage>
</organism>
<comment type="caution">
    <text evidence="1">The sequence shown here is derived from an EMBL/GenBank/DDBJ whole genome shotgun (WGS) entry which is preliminary data.</text>
</comment>